<dbReference type="PROSITE" id="PS01186">
    <property type="entry name" value="EGF_2"/>
    <property type="match status" value="2"/>
</dbReference>
<dbReference type="Pfam" id="PF00008">
    <property type="entry name" value="EGF"/>
    <property type="match status" value="1"/>
</dbReference>
<keyword evidence="3" id="KW-0677">Repeat</keyword>
<dbReference type="InterPro" id="IPR024731">
    <property type="entry name" value="NELL2-like_EGF"/>
</dbReference>
<dbReference type="Pfam" id="PF12947">
    <property type="entry name" value="EGF_3"/>
    <property type="match status" value="1"/>
</dbReference>
<dbReference type="PROSITE" id="PS00022">
    <property type="entry name" value="EGF_1"/>
    <property type="match status" value="1"/>
</dbReference>
<dbReference type="SMART" id="SM00179">
    <property type="entry name" value="EGF_CA"/>
    <property type="match status" value="1"/>
</dbReference>
<dbReference type="InterPro" id="IPR009017">
    <property type="entry name" value="GFP"/>
</dbReference>
<comment type="caution">
    <text evidence="7">The sequence shown here is derived from an EMBL/GenBank/DDBJ whole genome shotgun (WGS) entry which is preliminary data.</text>
</comment>
<dbReference type="InterPro" id="IPR018097">
    <property type="entry name" value="EGF_Ca-bd_CS"/>
</dbReference>
<keyword evidence="4 5" id="KW-1015">Disulfide bond</keyword>
<dbReference type="EMBL" id="LSMT01000287">
    <property type="protein sequence ID" value="PFX21198.1"/>
    <property type="molecule type" value="Genomic_DNA"/>
</dbReference>
<dbReference type="InterPro" id="IPR000152">
    <property type="entry name" value="EGF-type_Asp/Asn_hydroxyl_site"/>
</dbReference>
<organism evidence="7 8">
    <name type="scientific">Stylophora pistillata</name>
    <name type="common">Smooth cauliflower coral</name>
    <dbReference type="NCBI Taxonomy" id="50429"/>
    <lineage>
        <taxon>Eukaryota</taxon>
        <taxon>Metazoa</taxon>
        <taxon>Cnidaria</taxon>
        <taxon>Anthozoa</taxon>
        <taxon>Hexacorallia</taxon>
        <taxon>Scleractinia</taxon>
        <taxon>Astrocoeniina</taxon>
        <taxon>Pocilloporidae</taxon>
        <taxon>Stylophora</taxon>
    </lineage>
</organism>
<protein>
    <submittedName>
        <fullName evidence="7">Protein HEG-like 1</fullName>
    </submittedName>
</protein>
<keyword evidence="8" id="KW-1185">Reference proteome</keyword>
<dbReference type="SMART" id="SM00181">
    <property type="entry name" value="EGF"/>
    <property type="match status" value="2"/>
</dbReference>
<dbReference type="Proteomes" id="UP000225706">
    <property type="component" value="Unassembled WGS sequence"/>
</dbReference>
<proteinExistence type="predicted"/>
<dbReference type="OrthoDB" id="5990285at2759"/>
<keyword evidence="1 5" id="KW-0245">EGF-like domain</keyword>
<dbReference type="PANTHER" id="PTHR12916:SF4">
    <property type="entry name" value="UNINFLATABLE, ISOFORM C"/>
    <property type="match status" value="1"/>
</dbReference>
<reference evidence="8" key="1">
    <citation type="journal article" date="2017" name="bioRxiv">
        <title>Comparative analysis of the genomes of Stylophora pistillata and Acropora digitifera provides evidence for extensive differences between species of corals.</title>
        <authorList>
            <person name="Voolstra C.R."/>
            <person name="Li Y."/>
            <person name="Liew Y.J."/>
            <person name="Baumgarten S."/>
            <person name="Zoccola D."/>
            <person name="Flot J.-F."/>
            <person name="Tambutte S."/>
            <person name="Allemand D."/>
            <person name="Aranda M."/>
        </authorList>
    </citation>
    <scope>NUCLEOTIDE SEQUENCE [LARGE SCALE GENOMIC DNA]</scope>
</reference>
<dbReference type="SUPFAM" id="SSF57196">
    <property type="entry name" value="EGF/Laminin"/>
    <property type="match status" value="2"/>
</dbReference>
<dbReference type="GO" id="GO:0005509">
    <property type="term" value="F:calcium ion binding"/>
    <property type="evidence" value="ECO:0007669"/>
    <property type="project" value="InterPro"/>
</dbReference>
<dbReference type="STRING" id="50429.A0A2B4RXY8"/>
<dbReference type="PROSITE" id="PS00010">
    <property type="entry name" value="ASX_HYDROXYL"/>
    <property type="match status" value="1"/>
</dbReference>
<evidence type="ECO:0000256" key="5">
    <source>
        <dbReference type="PROSITE-ProRule" id="PRU00076"/>
    </source>
</evidence>
<dbReference type="AlphaFoldDB" id="A0A2B4RXY8"/>
<dbReference type="PROSITE" id="PS01187">
    <property type="entry name" value="EGF_CA"/>
    <property type="match status" value="1"/>
</dbReference>
<feature type="disulfide bond" evidence="5">
    <location>
        <begin position="83"/>
        <end position="92"/>
    </location>
</feature>
<dbReference type="Gene3D" id="2.10.25.10">
    <property type="entry name" value="Laminin"/>
    <property type="match status" value="1"/>
</dbReference>
<evidence type="ECO:0000313" key="8">
    <source>
        <dbReference type="Proteomes" id="UP000225706"/>
    </source>
</evidence>
<evidence type="ECO:0000256" key="3">
    <source>
        <dbReference type="ARBA" id="ARBA00022737"/>
    </source>
</evidence>
<name>A0A2B4RXY8_STYPI</name>
<feature type="disulfide bond" evidence="5">
    <location>
        <begin position="64"/>
        <end position="81"/>
    </location>
</feature>
<dbReference type="InterPro" id="IPR000742">
    <property type="entry name" value="EGF"/>
</dbReference>
<evidence type="ECO:0000259" key="6">
    <source>
        <dbReference type="PROSITE" id="PS50026"/>
    </source>
</evidence>
<evidence type="ECO:0000256" key="1">
    <source>
        <dbReference type="ARBA" id="ARBA00022536"/>
    </source>
</evidence>
<feature type="domain" description="EGF-like" evidence="6">
    <location>
        <begin position="95"/>
        <end position="134"/>
    </location>
</feature>
<dbReference type="CDD" id="cd00054">
    <property type="entry name" value="EGF_CA"/>
    <property type="match status" value="2"/>
</dbReference>
<sequence length="245" mass="27486">MDQDSCEWQCYLDHNCVSINLQFQGIKQVCELNNSTHNEHHQDFVEEDGYFYRGTENTCRASPCQNNATCQSGFTNTRYRCLCTSGFTGHDCGVDIDECSHINGCSKHAQCKNTAGSYNCSCKGGYLGDGYTCKKPESSSKYKYGKTANAFIYSLNNSEGSGAFKSMVKNPEMATYYHKYLGPTFGTNDIRVDFKNVYEQSVANFGNNYNLPSNVIINNPRTILAGVTHFEPDEVEVFYMKRTGP</sequence>
<dbReference type="FunFam" id="2.10.25.10:FF:000066">
    <property type="entry name" value="FAT atypical cadherin 4"/>
    <property type="match status" value="1"/>
</dbReference>
<evidence type="ECO:0000313" key="7">
    <source>
        <dbReference type="EMBL" id="PFX21198.1"/>
    </source>
</evidence>
<comment type="caution">
    <text evidence="5">Lacks conserved residue(s) required for the propagation of feature annotation.</text>
</comment>
<evidence type="ECO:0000256" key="2">
    <source>
        <dbReference type="ARBA" id="ARBA00022729"/>
    </source>
</evidence>
<evidence type="ECO:0000256" key="4">
    <source>
        <dbReference type="ARBA" id="ARBA00023157"/>
    </source>
</evidence>
<accession>A0A2B4RXY8</accession>
<dbReference type="InterPro" id="IPR001881">
    <property type="entry name" value="EGF-like_Ca-bd_dom"/>
</dbReference>
<dbReference type="FunFam" id="2.10.25.10:FF:000038">
    <property type="entry name" value="Fibrillin 2"/>
    <property type="match status" value="1"/>
</dbReference>
<dbReference type="PROSITE" id="PS50026">
    <property type="entry name" value="EGF_3"/>
    <property type="match status" value="2"/>
</dbReference>
<dbReference type="Gene3D" id="2.40.155.10">
    <property type="entry name" value="Green fluorescent protein"/>
    <property type="match status" value="1"/>
</dbReference>
<keyword evidence="2" id="KW-0732">Signal</keyword>
<feature type="domain" description="EGF-like" evidence="6">
    <location>
        <begin position="55"/>
        <end position="93"/>
    </location>
</feature>
<dbReference type="PANTHER" id="PTHR12916">
    <property type="entry name" value="CYTOCHROME C OXIDASE POLYPEPTIDE VIC-2"/>
    <property type="match status" value="1"/>
</dbReference>
<gene>
    <name evidence="7" type="primary">HEG1</name>
    <name evidence="7" type="ORF">AWC38_SpisGene14320</name>
</gene>